<dbReference type="AlphaFoldDB" id="A0AAV4STL7"/>
<comment type="caution">
    <text evidence="1">The sequence shown here is derived from an EMBL/GenBank/DDBJ whole genome shotgun (WGS) entry which is preliminary data.</text>
</comment>
<evidence type="ECO:0000313" key="1">
    <source>
        <dbReference type="EMBL" id="GIY36646.1"/>
    </source>
</evidence>
<dbReference type="Proteomes" id="UP001054837">
    <property type="component" value="Unassembled WGS sequence"/>
</dbReference>
<dbReference type="EMBL" id="BPLQ01008334">
    <property type="protein sequence ID" value="GIY36646.1"/>
    <property type="molecule type" value="Genomic_DNA"/>
</dbReference>
<name>A0AAV4STL7_9ARAC</name>
<accession>A0AAV4STL7</accession>
<proteinExistence type="predicted"/>
<gene>
    <name evidence="1" type="ORF">CDAR_477461</name>
</gene>
<evidence type="ECO:0000313" key="2">
    <source>
        <dbReference type="Proteomes" id="UP001054837"/>
    </source>
</evidence>
<sequence length="89" mass="10389">MHVVPSRKEENHLFLPPSLSENKLEKQDRKFQEKRKKVGMKDEKVLIHPNSCIGSSDLNFKFEKGDRRIRILQNGCCFPRPSKTLLQPS</sequence>
<protein>
    <submittedName>
        <fullName evidence="1">Uncharacterized protein</fullName>
    </submittedName>
</protein>
<keyword evidence="2" id="KW-1185">Reference proteome</keyword>
<organism evidence="1 2">
    <name type="scientific">Caerostris darwini</name>
    <dbReference type="NCBI Taxonomy" id="1538125"/>
    <lineage>
        <taxon>Eukaryota</taxon>
        <taxon>Metazoa</taxon>
        <taxon>Ecdysozoa</taxon>
        <taxon>Arthropoda</taxon>
        <taxon>Chelicerata</taxon>
        <taxon>Arachnida</taxon>
        <taxon>Araneae</taxon>
        <taxon>Araneomorphae</taxon>
        <taxon>Entelegynae</taxon>
        <taxon>Araneoidea</taxon>
        <taxon>Araneidae</taxon>
        <taxon>Caerostris</taxon>
    </lineage>
</organism>
<reference evidence="1 2" key="1">
    <citation type="submission" date="2021-06" db="EMBL/GenBank/DDBJ databases">
        <title>Caerostris darwini draft genome.</title>
        <authorList>
            <person name="Kono N."/>
            <person name="Arakawa K."/>
        </authorList>
    </citation>
    <scope>NUCLEOTIDE SEQUENCE [LARGE SCALE GENOMIC DNA]</scope>
</reference>